<keyword evidence="2" id="KW-0758">Storage protein</keyword>
<keyword evidence="3" id="KW-1015">Disulfide bond</keyword>
<evidence type="ECO:0000259" key="9">
    <source>
        <dbReference type="PROSITE" id="PS51233"/>
    </source>
</evidence>
<dbReference type="SMART" id="SM01169">
    <property type="entry name" value="DUF1943"/>
    <property type="match status" value="1"/>
</dbReference>
<dbReference type="Pfam" id="PF09172">
    <property type="entry name" value="Vit_open_b-sht"/>
    <property type="match status" value="1"/>
</dbReference>
<evidence type="ECO:0000256" key="7">
    <source>
        <dbReference type="SAM" id="SignalP"/>
    </source>
</evidence>
<feature type="region of interest" description="Disordered" evidence="6">
    <location>
        <begin position="202"/>
        <end position="223"/>
    </location>
</feature>
<evidence type="ECO:0000256" key="1">
    <source>
        <dbReference type="ARBA" id="ARBA00022729"/>
    </source>
</evidence>
<protein>
    <submittedName>
        <fullName evidence="11">Apolipophorins-like</fullName>
    </submittedName>
</protein>
<dbReference type="SMART" id="SM00638">
    <property type="entry name" value="LPD_N"/>
    <property type="match status" value="1"/>
</dbReference>
<feature type="compositionally biased region" description="Polar residues" evidence="6">
    <location>
        <begin position="202"/>
        <end position="215"/>
    </location>
</feature>
<dbReference type="Pfam" id="PF00094">
    <property type="entry name" value="VWD"/>
    <property type="match status" value="1"/>
</dbReference>
<evidence type="ECO:0000256" key="4">
    <source>
        <dbReference type="ARBA" id="ARBA00023180"/>
    </source>
</evidence>
<dbReference type="PANTHER" id="PTHR23345:SF15">
    <property type="entry name" value="VITELLOGENIN 1-RELATED"/>
    <property type="match status" value="1"/>
</dbReference>
<feature type="compositionally biased region" description="Acidic residues" evidence="6">
    <location>
        <begin position="4409"/>
        <end position="4424"/>
    </location>
</feature>
<sequence>MKTLLLAIAFVASAVAVPLDFTSGQCARHCTESSKFKYDLGKIYTYDYEALTVTTLQGTFSEDSQLYIKAQVEIEALTKCDLSLQLRRVSLEQTDPKNPAYRRVAPETAKFRRDLEQNTLRFSFQDGRIDTLCPTENEPAWVLNIKRGVLSMIQNSMNDLYTNENTTETDVAGKCSVEYMFTGRGWSTVNVKKYKNLATCSSRGNSESTVQTTPFSADMPGKSLPLLRGTQECEQSFRNNRVDSVKCTEAHVFKPFSRHEKDAVTKSVQKLTFNTERQGSFTGNDYRPTRHDLLFDHSYTEPTNQLKEREAEQVMVELCEAATNDIRPSVPAKFSRLVYKLRELDYQTLYSIYKRADSICRGNKNARQFVVDAIPAVGSTASIRLIKELVTKKEISDSEANMWLSSLTFVPKPTAEMIGELVHIMDGSYGQAILGVSSLAHTFCRSHEDCGSVPEMKRLVRRLVANLGNKCLAQDSKTVLLSLKAIGNIGVDEDVVDILHDCYSNPQLDIETRLTAIQAFRRFSCSISRENLLKVYTNYNENTELRIAAYMNVMRCPNLHVINIIKETLEKEVVNQVGSFVWTHLTSIQETSNPIKQDIKDILFNVYLMNKFNTDIRKFSRYFEGSFFMDSINSGVHVDGDVIFTPESYLPRSGMLNLTVDLFGNSLNLFEIGGRMQGMEELVERFFGPEGYFPQKTVDKMLKKIREKRSIKDNKIDELEAVYNANSQFPKDVSGSIYMKMFGNELFYSRLEELGTASQTESLLDMVMKLAKEQDVEFTKSFMFLDTTYTIPTSSGLPLRLAVNGTATVGLKMGGRFDVRSFRLVDVRGHLQPSGAVELSTLMTVDANVAQSGLKVAAVLHSSTVMDGLVEVKDGKVLRVQVNVPRDNIEIVDIQSKIYLVHGDEEQEARGKQENRVEVSKCTSKYLGRMLGMELCGEMSFPVPRGRRNDAPLFPFSGPASIKLSLRKADPTLTSYNFEASLRNDQVGRDEYIRRAVMSFNTPQSSIDREMTIDVQLNQQEKSFDFKLRSPFKKFGVNAKYNIDKTEKKIDIRLTMDDKEQLTVVTSISADRSSTSLRLTPYLEVRIPSRRLVYTKGYVAMVYGKKYSGQLTIQDLTEKPIVMKGDLDIKDRDSYEGEIGISSYFLDTTVKGNMNIGSSVFTKLAVEYQILDGQRENFDITGKFRDFSANSLTKYTGAITLQSTARPEYATAVNWEMQSTDGHLENLFDVSFGDGRRIEVHKIKIQEILRYEGSLADNRIAATLKFQYPQRDIDYVLRLKHRNDANSLSNTLNIKYSGRREITSAIELSKDNTRFLQLKADAQLQYPGREMRLTGEVSENNRNDYHVSINGQWQKAQVKMTASYKNKSDRYQLRHEGDVEIILPRTSPINIAGYLRAGPGQYAVTTNMEVARKKFSLQGDYSTTSVWNHRISGMLIFPGNSYSTVAALEGSRNGMKASFDTNLEGIRHITGTVDLTSTKVMKTGSLDLKWDADRNQDKRITVDTEYQNMATGQTGTITVKVFKRTVKASFNNEIDNRFTKGIFKLNTRGELEWEPYKKVTMEVKSDNYISSNKRKIRTDITVTTPFDGFQSNIVHLSHSDDSQEWKNAFAVEQNSRKTTLTSEGRYYNNRASCFLQSTVKFYNPNQERIQMDIYHEMSTSDMSNKLEFQWGYARKISAGMHGSLIGSGIRGGVNFTSPFETFRDLSASILHTQDQHHVKSQVEIQWDVQKKISIDFDGKHSLTNNKRTCSIKTEAKTPFTGFESALTNIVYTNDGRNVNVDTEMNWNYKRVLFGIQGSNKNTYYNTNVNGKVYFTSPFRGYENIECSGLYETYRNAFKTNIEAILPGRQKVSVASEGTFRSISDATIKLLATTPIHNLERISFDFSHRFSDNLKTVGELTYGTRKITMDLSGTHSISYGEQRLNGALVFTTPFVGLEEAKITIAHDNNQQDRFNSRLEASYNRNSFQVVHKFTLQDFLNFQSEMEIFTPFENFRSAKTLTKQSFNSNAFKHNSNFILNRQAPVDILVEFLNDHERKGQNIEARLKLLTPSDTFKSLLIEATYEDNSREYKPRLEIQWNDSKKITLDGHLTNDRMQKVEGSIIYTSPFYGYEEITLSGMYDLTSRKKTGELSLDYAPQKNGKLLLSGFLFADRGRGEAELIFRSPIRNYEELIAYGKYTSGRNEKSGEISFQWPKDLKTRVYAEYSHERNGIESSVSFNSPFQGYETFQAEAKANIDQNKKMFQSTLTWGAGKKIDFSSEYEITGNLFTTALILRTPFQGYEDMAVNGRIQENYYGYEGLLTTTWAPTKQISIIGKVKHNGFIPNEIIVNIKTPFSSYNNIKFSSTMKNLGRSLSLNSNFNWNSEKYDMNILFDRIGRQALEVKFNLNTPNPDHKISIEGRFNGNNAQKIEGSIKFTTPFETISPVDISGSLYDSGEGKKLSVNGNSKNNRFSITGELNNNRNRRITGKLTLDLPFLYSSNIDMGFDIKSDWNSQFEASAKITAGSSVHGIRVLLKNSNVIRELVFEIESSLLFANKVTLELELTSNPNAYNTALKLYTPYVSHRFTGSLQKIQQSYSVEGHFESPIVKNGPFSFDATYSSEGYEEIKLDINLGTKFDKHSLKVVYGYGRDIVVLSGKVESSLLVGRSAEFEGKYINSNDRELETLLKLTTSYSSHTASGTLKLYDTEIESIVRIETPFFNPKSLTITSKFLNKNYEVMEGNFLIKTPASEMRVAGNIRNSGWKGIEAFFTINTPFEILKMARADIKFLNENFKNIEGSFIAQTSTYTFPKISISGKIRHNTGMYDVSINTKLPFRRYSNINLLATLHHNNDMTFVNPRVTFTLQQNQYTVYSNYRYFGQNLVATVGYELNEKPQIEFSTTVKFTPDSWNSEITVKTPFRGYENYNLGINYAIEQELYNIRVIFKDSVYRTSVANMSFRYSDSTNMVGDITITTPFRGWENIATNFILQGTSKRFLSNFQHSWGNNQKIVFNFENKINNKGYSGELKIISPLQILKNTNVEYKVLNNDNMKSEVEITYNSRKVFNVETSSVYESQGYHRSMNVQLPLAGVGFAFDAKSQEAGIEMKVETNIPSRKMVFHTIYQSTWSHFSHATEFTWDVEARRTISYEARLVESSKRGIDIFGKLNLPSRTFELKGETEPLQNGKNINIEFSWDAARDINKRLGLGFEYEDKSGRTVTAYKVQMTMKHPRLSKDLVVLGDISVSSSALYAKAEVDYSRYHQNKIVAEVRGKNIQSWGESKYTIEANARHPVTNIDISINGQLVNNNDEYVFDMKFDYLDRNRMKRVQELKTKIMKLRQEIHFEMKAGDNRVKMLGRMFNRDHEFTVALEQQLNSYSPVHSHFRLSKRHMNMDLNITTPENNGIHMRAALPEDAAHFQVNHINHGKSVSDVLFDFGLEESKVLRSRITWRPEMMDDVKEVVSTNYERFNEMYSSTMKDVYDEVSQEFNSKTSLVKRSVAQELKPFYREMQQDISNLQNEMRLVSKELYKMYRKNEFYIKDIIDGIEIVTESVCSVISKSGEILYNGIVTTGRVFTDVFRYISEKSNLILETIVDIYGRAFYGAVRVIRDFSINIYEWTKPIITYFTDFSHLIVRNTEWLIHRYAPFVETYFSRLVTSYVEMMDILRDYADYLAEEVYSHPYYIALNNYINRVKATIVAFRRSYYSNIYNNLKQGLSTSVSSLSSYYTHFHRHPHVESIKEFSRSTYNKGIEAAKYFGLDDMIDTIYHQLKDSALESVKELVQDWSSMVAGFSYTFKPERGQMGFDIILPATHKNLRDVLDITSYPIYQHLQDLKYKLISGDFYVWDRYYTIIRFLNPKNWIPPFTAHAMIVGNDHYITFDKFHFDFAGECSYLLARDFTDGNFTVAITYTRDNYRVVKKSLTVITDDAKIEISPDYKVTVSDTKVELPVEIGEIVAKREENTVHIHYARGIDVRCNFIHDICTLEMSGFYFGKTAGLFGTYDNEPQLDMMTPERKLVDQPERFANSWQIGSAVCRPASPKRANVITEEAKERCNEIFHDSSSNLRPCFQQVNPEPYFDMCVRDLSEVDIHRKSDSICKSSAAYRTHCNFAGVKVKMPKSCVRCESYDGTVLLEGETSVIKKVPTKVADVVFIVEEKACNKDVMPMLGKMARGVDSSYRQKGYSDVRYAVVGFGGDGVHGPPHIHTSDGQVFASIRSIDSALSSLTIGDGPSNIFHAIRFAARLPFHAGVTKTFVLAKCTTCEAEDMKADYSEILQTLLDSEITLHILMDHEFEMKSASKSKKAKRLLGLDINYAYSLKDAKDKNLKGDKAIRSQVKIPKDHCVPLALESRGSFFSTEKLTNNAKKAKKFIDVITRRMAVTAEQSECQTCGCIATEDGVGKMMCQACVSNPVIVRDIPIYSNTEVGDSSSQEVDEDDDNQNDDFEDYMDLPLQVKKRKMWKEY</sequence>
<dbReference type="Pfam" id="PF01347">
    <property type="entry name" value="Vitellogenin_N"/>
    <property type="match status" value="1"/>
</dbReference>
<dbReference type="InterPro" id="IPR001846">
    <property type="entry name" value="VWF_type-D"/>
</dbReference>
<evidence type="ECO:0000256" key="2">
    <source>
        <dbReference type="ARBA" id="ARBA00022761"/>
    </source>
</evidence>
<dbReference type="Gene3D" id="1.25.10.20">
    <property type="entry name" value="Vitellinogen, superhelical"/>
    <property type="match status" value="1"/>
</dbReference>
<evidence type="ECO:0000256" key="3">
    <source>
        <dbReference type="ARBA" id="ARBA00023157"/>
    </source>
</evidence>
<dbReference type="InterPro" id="IPR011030">
    <property type="entry name" value="Lipovitellin_superhlx_dom"/>
</dbReference>
<dbReference type="InterPro" id="IPR050733">
    <property type="entry name" value="Vitellogenin/Apolipophorin"/>
</dbReference>
<evidence type="ECO:0000256" key="6">
    <source>
        <dbReference type="SAM" id="MobiDB-lite"/>
    </source>
</evidence>
<dbReference type="InterPro" id="IPR001747">
    <property type="entry name" value="Vitellogenin_N"/>
</dbReference>
<dbReference type="InterPro" id="IPR015816">
    <property type="entry name" value="Vitellinogen_b-sht_N"/>
</dbReference>
<keyword evidence="1 7" id="KW-0732">Signal</keyword>
<dbReference type="Proteomes" id="UP000694941">
    <property type="component" value="Unplaced"/>
</dbReference>
<dbReference type="Gene3D" id="2.20.50.20">
    <property type="entry name" value="Lipovitellin. Chain A, domain 3"/>
    <property type="match status" value="1"/>
</dbReference>
<proteinExistence type="predicted"/>
<feature type="domain" description="Vitellogenin" evidence="8">
    <location>
        <begin position="38"/>
        <end position="654"/>
    </location>
</feature>
<dbReference type="InterPro" id="IPR015817">
    <property type="entry name" value="Vitellinogen_open_b-sht_sub1"/>
</dbReference>
<accession>A0ABM1SRK3</accession>
<evidence type="ECO:0000256" key="5">
    <source>
        <dbReference type="PROSITE-ProRule" id="PRU00557"/>
    </source>
</evidence>
<dbReference type="PANTHER" id="PTHR23345">
    <property type="entry name" value="VITELLOGENIN-RELATED"/>
    <property type="match status" value="1"/>
</dbReference>
<dbReference type="Pfam" id="PF08742">
    <property type="entry name" value="C8"/>
    <property type="match status" value="1"/>
</dbReference>
<dbReference type="Gene3D" id="2.30.230.10">
    <property type="entry name" value="Lipovitellin, beta-sheet shell regions, chain A"/>
    <property type="match status" value="1"/>
</dbReference>
<organism evidence="10 11">
    <name type="scientific">Limulus polyphemus</name>
    <name type="common">Atlantic horseshoe crab</name>
    <dbReference type="NCBI Taxonomy" id="6850"/>
    <lineage>
        <taxon>Eukaryota</taxon>
        <taxon>Metazoa</taxon>
        <taxon>Ecdysozoa</taxon>
        <taxon>Arthropoda</taxon>
        <taxon>Chelicerata</taxon>
        <taxon>Merostomata</taxon>
        <taxon>Xiphosura</taxon>
        <taxon>Limulidae</taxon>
        <taxon>Limulus</taxon>
    </lineage>
</organism>
<dbReference type="SMART" id="SM00216">
    <property type="entry name" value="VWD"/>
    <property type="match status" value="1"/>
</dbReference>
<dbReference type="RefSeq" id="XP_022246259.1">
    <property type="nucleotide sequence ID" value="XM_022390551.1"/>
</dbReference>
<dbReference type="Gene3D" id="2.20.80.10">
    <property type="entry name" value="Lipovitellin-phosvitin complex, chain A, domain 4"/>
    <property type="match status" value="1"/>
</dbReference>
<dbReference type="PROSITE" id="PS51233">
    <property type="entry name" value="VWFD"/>
    <property type="match status" value="1"/>
</dbReference>
<comment type="caution">
    <text evidence="5">Lacks conserved residue(s) required for the propagation of feature annotation.</text>
</comment>
<dbReference type="GeneID" id="106463124"/>
<keyword evidence="4" id="KW-0325">Glycoprotein</keyword>
<feature type="domain" description="VWFD" evidence="9">
    <location>
        <begin position="3844"/>
        <end position="4013"/>
    </location>
</feature>
<gene>
    <name evidence="11" type="primary">LOC106463124</name>
</gene>
<dbReference type="SUPFAM" id="SSF48431">
    <property type="entry name" value="Lipovitellin-phosvitin complex, superhelical domain"/>
    <property type="match status" value="1"/>
</dbReference>
<evidence type="ECO:0000259" key="8">
    <source>
        <dbReference type="PROSITE" id="PS51211"/>
    </source>
</evidence>
<feature type="chain" id="PRO_5045116063" evidence="7">
    <location>
        <begin position="17"/>
        <end position="4440"/>
    </location>
</feature>
<keyword evidence="10" id="KW-1185">Reference proteome</keyword>
<dbReference type="PROSITE" id="PS51211">
    <property type="entry name" value="VITELLOGENIN"/>
    <property type="match status" value="1"/>
</dbReference>
<evidence type="ECO:0000313" key="11">
    <source>
        <dbReference type="RefSeq" id="XP_022246259.1"/>
    </source>
</evidence>
<dbReference type="SMART" id="SM00832">
    <property type="entry name" value="C8"/>
    <property type="match status" value="1"/>
</dbReference>
<dbReference type="SUPFAM" id="SSF56968">
    <property type="entry name" value="Lipovitellin-phosvitin complex, beta-sheet shell regions"/>
    <property type="match status" value="2"/>
</dbReference>
<reference evidence="11" key="1">
    <citation type="submission" date="2025-08" db="UniProtKB">
        <authorList>
            <consortium name="RefSeq"/>
        </authorList>
    </citation>
    <scope>IDENTIFICATION</scope>
    <source>
        <tissue evidence="11">Muscle</tissue>
    </source>
</reference>
<feature type="region of interest" description="Disordered" evidence="6">
    <location>
        <begin position="4400"/>
        <end position="4424"/>
    </location>
</feature>
<dbReference type="InterPro" id="IPR015819">
    <property type="entry name" value="Lipid_transp_b-sht_shell"/>
</dbReference>
<dbReference type="InterPro" id="IPR015255">
    <property type="entry name" value="Vitellinogen_open_b-sht"/>
</dbReference>
<feature type="signal peptide" evidence="7">
    <location>
        <begin position="1"/>
        <end position="16"/>
    </location>
</feature>
<evidence type="ECO:0000313" key="10">
    <source>
        <dbReference type="Proteomes" id="UP000694941"/>
    </source>
</evidence>
<dbReference type="InterPro" id="IPR014853">
    <property type="entry name" value="VWF/SSPO/ZAN-like_Cys-rich_dom"/>
</dbReference>
<name>A0ABM1SRK3_LIMPO</name>